<dbReference type="PANTHER" id="PTHR36110:SF2">
    <property type="entry name" value="RING-CLEAVING DIOXYGENASE MHQE-RELATED"/>
    <property type="match status" value="1"/>
</dbReference>
<dbReference type="SUPFAM" id="SSF54593">
    <property type="entry name" value="Glyoxalase/Bleomycin resistance protein/Dihydroxybiphenyl dioxygenase"/>
    <property type="match status" value="1"/>
</dbReference>
<dbReference type="Gene3D" id="3.10.180.10">
    <property type="entry name" value="2,3-Dihydroxybiphenyl 1,2-Dioxygenase, domain 1"/>
    <property type="match status" value="2"/>
</dbReference>
<dbReference type="PANTHER" id="PTHR36110">
    <property type="entry name" value="RING-CLEAVING DIOXYGENASE MHQE-RELATED"/>
    <property type="match status" value="1"/>
</dbReference>
<dbReference type="STRING" id="1121884.SAMN02745131_02312"/>
<dbReference type="InterPro" id="IPR052537">
    <property type="entry name" value="Extradiol_RC_dioxygenase"/>
</dbReference>
<gene>
    <name evidence="2" type="ORF">SAMN02745131_02312</name>
</gene>
<evidence type="ECO:0000259" key="1">
    <source>
        <dbReference type="PROSITE" id="PS51819"/>
    </source>
</evidence>
<reference evidence="2 3" key="1">
    <citation type="submission" date="2016-11" db="EMBL/GenBank/DDBJ databases">
        <authorList>
            <person name="Jaros S."/>
            <person name="Januszkiewicz K."/>
            <person name="Wedrychowicz H."/>
        </authorList>
    </citation>
    <scope>NUCLEOTIDE SEQUENCE [LARGE SCALE GENOMIC DNA]</scope>
    <source>
        <strain evidence="2 3">DSM 18119</strain>
    </source>
</reference>
<keyword evidence="3" id="KW-1185">Reference proteome</keyword>
<dbReference type="RefSeq" id="WP_072835492.1">
    <property type="nucleotide sequence ID" value="NZ_FQUU01000009.1"/>
</dbReference>
<accession>A0A1M5AQE7</accession>
<dbReference type="EMBL" id="FQUU01000009">
    <property type="protein sequence ID" value="SHF32386.1"/>
    <property type="molecule type" value="Genomic_DNA"/>
</dbReference>
<proteinExistence type="predicted"/>
<dbReference type="Pfam" id="PF00903">
    <property type="entry name" value="Glyoxalase"/>
    <property type="match status" value="1"/>
</dbReference>
<dbReference type="InterPro" id="IPR037523">
    <property type="entry name" value="VOC_core"/>
</dbReference>
<organism evidence="2 3">
    <name type="scientific">Flavisolibacter ginsengisoli DSM 18119</name>
    <dbReference type="NCBI Taxonomy" id="1121884"/>
    <lineage>
        <taxon>Bacteria</taxon>
        <taxon>Pseudomonadati</taxon>
        <taxon>Bacteroidota</taxon>
        <taxon>Chitinophagia</taxon>
        <taxon>Chitinophagales</taxon>
        <taxon>Chitinophagaceae</taxon>
        <taxon>Flavisolibacter</taxon>
    </lineage>
</organism>
<dbReference type="InterPro" id="IPR029068">
    <property type="entry name" value="Glyas_Bleomycin-R_OHBP_Dase"/>
</dbReference>
<sequence>MNQLITGIHHVTAIASNAQKNIDFYTGVLGLRLVKKTVNFDGPDVYHFYYGDETGNPGTILTFFPYQGLVNGRHGKGMLNTTSFSVPSSSINFWLDRLRRFDINYKKPQERFIGEVVIYFEDEDGLGLELVFNDIDTRRGFSTGPVPEEHAIKGLYNVEIWEEGYERTGGLLTTQLDHQLIGEKGNRFRFAAKDAPGNYVDVLCSPDSLKGLTGSGIVHHIAFATPDATTQAEVRLRMVQRMLNPTPVLDRSYFTSIYFREPGGVLFEVATSGPGFGIDETQANLGKTLKLPPQFEADREKIESALAPITVNTDKYR</sequence>
<feature type="domain" description="VOC" evidence="1">
    <location>
        <begin position="154"/>
        <end position="272"/>
    </location>
</feature>
<protein>
    <submittedName>
        <fullName evidence="2">Glyoxalase family protein</fullName>
    </submittedName>
</protein>
<dbReference type="OrthoDB" id="9785698at2"/>
<evidence type="ECO:0000313" key="3">
    <source>
        <dbReference type="Proteomes" id="UP000184048"/>
    </source>
</evidence>
<dbReference type="InterPro" id="IPR004360">
    <property type="entry name" value="Glyas_Fos-R_dOase_dom"/>
</dbReference>
<dbReference type="Proteomes" id="UP000184048">
    <property type="component" value="Unassembled WGS sequence"/>
</dbReference>
<dbReference type="AlphaFoldDB" id="A0A1M5AQE7"/>
<name>A0A1M5AQE7_9BACT</name>
<evidence type="ECO:0000313" key="2">
    <source>
        <dbReference type="EMBL" id="SHF32386.1"/>
    </source>
</evidence>
<feature type="domain" description="VOC" evidence="1">
    <location>
        <begin position="7"/>
        <end position="133"/>
    </location>
</feature>
<dbReference type="PROSITE" id="PS51819">
    <property type="entry name" value="VOC"/>
    <property type="match status" value="2"/>
</dbReference>